<dbReference type="EMBL" id="BPLF01000004">
    <property type="protein sequence ID" value="GIX65137.1"/>
    <property type="molecule type" value="Genomic_DNA"/>
</dbReference>
<evidence type="ECO:0000313" key="4">
    <source>
        <dbReference type="Proteomes" id="UP001497744"/>
    </source>
</evidence>
<comment type="caution">
    <text evidence="3">The sequence shown here is derived from an EMBL/GenBank/DDBJ whole genome shotgun (WGS) entry which is preliminary data.</text>
</comment>
<keyword evidence="4" id="KW-1185">Reference proteome</keyword>
<dbReference type="PANTHER" id="PTHR46455">
    <property type="entry name" value="SET AND MYND DOMAIN CONTAINING, ARTHROPOD-SPECIFIC, MEMBER 4, ISOFORM A"/>
    <property type="match status" value="1"/>
</dbReference>
<dbReference type="Proteomes" id="UP001497744">
    <property type="component" value="Unassembled WGS sequence"/>
</dbReference>
<protein>
    <submittedName>
        <fullName evidence="3">Histone lysine methyltransferase, SET, putative</fullName>
    </submittedName>
</protein>
<keyword evidence="3" id="KW-0489">Methyltransferase</keyword>
<dbReference type="AlphaFoldDB" id="A0AAV4LY32"/>
<dbReference type="SUPFAM" id="SSF48403">
    <property type="entry name" value="Ankyrin repeat"/>
    <property type="match status" value="1"/>
</dbReference>
<evidence type="ECO:0000313" key="3">
    <source>
        <dbReference type="EMBL" id="GIX65137.1"/>
    </source>
</evidence>
<organism evidence="3 4">
    <name type="scientific">Babesia caballi</name>
    <dbReference type="NCBI Taxonomy" id="5871"/>
    <lineage>
        <taxon>Eukaryota</taxon>
        <taxon>Sar</taxon>
        <taxon>Alveolata</taxon>
        <taxon>Apicomplexa</taxon>
        <taxon>Aconoidasida</taxon>
        <taxon>Piroplasmida</taxon>
        <taxon>Babesiidae</taxon>
        <taxon>Babesia</taxon>
    </lineage>
</organism>
<dbReference type="InterPro" id="IPR002110">
    <property type="entry name" value="Ankyrin_rpt"/>
</dbReference>
<dbReference type="GO" id="GO:0008168">
    <property type="term" value="F:methyltransferase activity"/>
    <property type="evidence" value="ECO:0007669"/>
    <property type="project" value="UniProtKB-KW"/>
</dbReference>
<feature type="compositionally biased region" description="Basic and acidic residues" evidence="2">
    <location>
        <begin position="9"/>
        <end position="35"/>
    </location>
</feature>
<dbReference type="SMART" id="SM00248">
    <property type="entry name" value="ANK"/>
    <property type="match status" value="4"/>
</dbReference>
<dbReference type="Gene3D" id="6.10.140.2220">
    <property type="match status" value="1"/>
</dbReference>
<dbReference type="Gene3D" id="2.170.270.10">
    <property type="entry name" value="SET domain"/>
    <property type="match status" value="1"/>
</dbReference>
<name>A0AAV4LY32_BABCB</name>
<keyword evidence="1" id="KW-0040">ANK repeat</keyword>
<reference evidence="3 4" key="1">
    <citation type="submission" date="2021-06" db="EMBL/GenBank/DDBJ databases">
        <title>Genome sequence of Babesia caballi.</title>
        <authorList>
            <person name="Yamagishi J."/>
            <person name="Kidaka T."/>
            <person name="Ochi A."/>
        </authorList>
    </citation>
    <scope>NUCLEOTIDE SEQUENCE [LARGE SCALE GENOMIC DNA]</scope>
    <source>
        <strain evidence="3">USDA-D6B2</strain>
    </source>
</reference>
<proteinExistence type="predicted"/>
<gene>
    <name evidence="3" type="ORF">BcabD6B2_45720</name>
</gene>
<dbReference type="Gene3D" id="1.25.40.20">
    <property type="entry name" value="Ankyrin repeat-containing domain"/>
    <property type="match status" value="1"/>
</dbReference>
<accession>A0AAV4LY32</accession>
<dbReference type="InterPro" id="IPR053010">
    <property type="entry name" value="SET_SmydA-8"/>
</dbReference>
<dbReference type="InterPro" id="IPR036770">
    <property type="entry name" value="Ankyrin_rpt-contain_sf"/>
</dbReference>
<evidence type="ECO:0000256" key="2">
    <source>
        <dbReference type="SAM" id="MobiDB-lite"/>
    </source>
</evidence>
<dbReference type="RefSeq" id="XP_067717206.1">
    <property type="nucleotide sequence ID" value="XM_067861105.1"/>
</dbReference>
<dbReference type="PROSITE" id="PS50297">
    <property type="entry name" value="ANK_REP_REGION"/>
    <property type="match status" value="2"/>
</dbReference>
<sequence>MDVGALPERLLRDFDDAKTSDEDKGSHESLEKEHAEAFKSGYKDERLYKEFGGRFMERHMWREALRDLHCRLFLLDKSSKDYDETMEMIRAAQHNLLADVMPIPVAFKEMLFVRDLEEKWSRWISQMGYTEQLRNVSNDESMVEYHANTLVTKVRLRPGSLLMRVRPFVVAPWRMDASDSNAAESATTLDSSCFHCLSVIRRTSGPYYESTTLVSCPCKPYECLHVFCSEDCFLYNGAVHVAECKHLVKLKSFAANVLNETLVLLVVRTLIRCGLCRDKNSYKPVKVEEGAVMEDKNDVLQRILKVNVDYSVLESKHQKVLEEVKMLAHFLLEELGVKFCLYLTHRELAHVIVVLWTKSVPLTPEVYVEFENAKLGGVAFSLNLFGFQQSREPTLTVYFDGKGRISMRSIYQMEPGTRLYINTSMDKYLPPYKQDAEFWSVGLLLSSAVEEVTITKNSDRDVSSVRCGGCIRAFCRVASLDEAGDGRSEDAVCSSNYVWACESCSAPNQGDLNLLQKKAEDIILRIHRLLNVGQHLVAKKMLENFVWRWSGVLHPNHYLMYNAHVLLAGIRMNKAGSNMQAALNHLTSAILMAEEMLPLVCHEKAHLYSRLADLMGQLVMTARVNRKEDMRLKQMTIEAAYTALWNWTVIAGAKSREAVMHMQKCRNLAFQINFHAPILSNNFVINVPGKYLEVFKLVTGNCVIPAVLRFSTAGNLADVPTDNVAAIAFMAAQSGTLTDAVLEVLMSIESYGIVHLGTGLSVLGIVASNGNVEMVKAITESIHTRVANALEYLAKNDNAAEVEATIANLLLSLVGGNELGITPLMAMASVPAEQDAQALKNEIIISRLIIECAEACDEIIARHKNAVALKLGSLKWFMESATTMKALLLEARTHAFLKGQTTMHYAASKGKRNLVQYLARMSGNVNQMNSEGATPLHLAALGGHRGVCETLISFGAKQNVALATGEWPIHLAIYALHEPTVKLFLDNYARRAVESANTKNTCIGKVQPRGPSIWHALVAGIYRHEDGTENEGISLEVIVARLTNAVQIAQLLAENTTMQEIYVWADATPSQVLWKKWQAYMEENIHRFDPRGNFQRLNLANVNTLLHGGDMGSDGTGRCRAVGEETDAVFAATRAVQFLSQLLRRAEESAVDAVNQHVVRPAAPADTG</sequence>
<dbReference type="PANTHER" id="PTHR46455:SF5">
    <property type="entry name" value="SET AND MYND DOMAIN CONTAINING, ARTHROPOD-SPECIFIC, MEMBER 4, ISOFORM A"/>
    <property type="match status" value="1"/>
</dbReference>
<feature type="repeat" description="ANK" evidence="1">
    <location>
        <begin position="898"/>
        <end position="930"/>
    </location>
</feature>
<dbReference type="GO" id="GO:0032259">
    <property type="term" value="P:methylation"/>
    <property type="evidence" value="ECO:0007669"/>
    <property type="project" value="UniProtKB-KW"/>
</dbReference>
<dbReference type="PROSITE" id="PS50088">
    <property type="entry name" value="ANK_REPEAT"/>
    <property type="match status" value="2"/>
</dbReference>
<feature type="repeat" description="ANK" evidence="1">
    <location>
        <begin position="931"/>
        <end position="963"/>
    </location>
</feature>
<dbReference type="InterPro" id="IPR046341">
    <property type="entry name" value="SET_dom_sf"/>
</dbReference>
<feature type="region of interest" description="Disordered" evidence="2">
    <location>
        <begin position="1"/>
        <end position="35"/>
    </location>
</feature>
<dbReference type="GeneID" id="94196618"/>
<keyword evidence="3" id="KW-0808">Transferase</keyword>
<dbReference type="Gene3D" id="1.10.220.160">
    <property type="match status" value="1"/>
</dbReference>
<evidence type="ECO:0000256" key="1">
    <source>
        <dbReference type="PROSITE-ProRule" id="PRU00023"/>
    </source>
</evidence>
<dbReference type="Pfam" id="PF12796">
    <property type="entry name" value="Ank_2"/>
    <property type="match status" value="1"/>
</dbReference>